<dbReference type="Pfam" id="PF00534">
    <property type="entry name" value="Glycos_transf_1"/>
    <property type="match status" value="1"/>
</dbReference>
<feature type="domain" description="Glycosyl transferase family 1" evidence="1">
    <location>
        <begin position="179"/>
        <end position="343"/>
    </location>
</feature>
<gene>
    <name evidence="3" type="ordered locus">CKR_2802</name>
</gene>
<dbReference type="Gene3D" id="3.40.50.2000">
    <property type="entry name" value="Glycogen Phosphorylase B"/>
    <property type="match status" value="2"/>
</dbReference>
<dbReference type="HOGENOM" id="CLU_009583_0_3_9"/>
<proteinExistence type="predicted"/>
<accession>B9E5S8</accession>
<dbReference type="InterPro" id="IPR001296">
    <property type="entry name" value="Glyco_trans_1"/>
</dbReference>
<name>B9E5S8_CLOK1</name>
<evidence type="ECO:0000313" key="4">
    <source>
        <dbReference type="Proteomes" id="UP000007969"/>
    </source>
</evidence>
<dbReference type="GO" id="GO:0016757">
    <property type="term" value="F:glycosyltransferase activity"/>
    <property type="evidence" value="ECO:0007669"/>
    <property type="project" value="InterPro"/>
</dbReference>
<dbReference type="Pfam" id="PF13439">
    <property type="entry name" value="Glyco_transf_4"/>
    <property type="match status" value="1"/>
</dbReference>
<feature type="domain" description="Glycosyltransferase subfamily 4-like N-terminal" evidence="2">
    <location>
        <begin position="18"/>
        <end position="169"/>
    </location>
</feature>
<dbReference type="CAZy" id="GT4">
    <property type="family name" value="Glycosyltransferase Family 4"/>
</dbReference>
<protein>
    <recommendedName>
        <fullName evidence="5">Glycosyltransferase</fullName>
    </recommendedName>
</protein>
<evidence type="ECO:0008006" key="5">
    <source>
        <dbReference type="Google" id="ProtNLM"/>
    </source>
</evidence>
<dbReference type="InterPro" id="IPR028098">
    <property type="entry name" value="Glyco_trans_4-like_N"/>
</dbReference>
<dbReference type="KEGG" id="ckr:CKR_2802"/>
<organism evidence="3 4">
    <name type="scientific">Clostridium kluyveri (strain NBRC 12016)</name>
    <dbReference type="NCBI Taxonomy" id="583346"/>
    <lineage>
        <taxon>Bacteria</taxon>
        <taxon>Bacillati</taxon>
        <taxon>Bacillota</taxon>
        <taxon>Clostridia</taxon>
        <taxon>Eubacteriales</taxon>
        <taxon>Clostridiaceae</taxon>
        <taxon>Clostridium</taxon>
    </lineage>
</organism>
<dbReference type="EMBL" id="AP009049">
    <property type="protein sequence ID" value="BAH07853.1"/>
    <property type="molecule type" value="Genomic_DNA"/>
</dbReference>
<dbReference type="AlphaFoldDB" id="B9E5S8"/>
<dbReference type="CDD" id="cd03801">
    <property type="entry name" value="GT4_PimA-like"/>
    <property type="match status" value="1"/>
</dbReference>
<dbReference type="Proteomes" id="UP000007969">
    <property type="component" value="Chromosome"/>
</dbReference>
<evidence type="ECO:0000313" key="3">
    <source>
        <dbReference type="EMBL" id="BAH07853.1"/>
    </source>
</evidence>
<sequence length="372" mass="42378">MGVENIRVLQIISSNDTGGGGMHVLNLALYSKDMFHCIIGTLGGGELYKRSKSLKIDTVKFEKNPTHGKDIMDYIVQNDIHIVNFHGAKPFFLHYFLKNNVKIPTVATLHSDYRKDFLNNKMKHLFFTPLSFIGLKSFKNYICVSSYLKNLLQKNNFIGKKFIVSNGMDFNHINISCSRENIRRKYGISENDFVYVNVARMHPVKNQLSLIKAFSLLEERRENVKLVIVGNGSMEEKLKKEILQLNLQHKVILTGYKENGIDFINAGEVGVLTSFSEGGAPPMVLLESAAVKKFFIAPDVGSIGEMVGRDLIYLVKPSSIEDIYEKMESAYDKRDQIALMGQNLYNNIIDRFSIDNFCRQYLEAYNTILSER</sequence>
<dbReference type="SUPFAM" id="SSF53756">
    <property type="entry name" value="UDP-Glycosyltransferase/glycogen phosphorylase"/>
    <property type="match status" value="1"/>
</dbReference>
<dbReference type="InterPro" id="IPR050194">
    <property type="entry name" value="Glycosyltransferase_grp1"/>
</dbReference>
<dbReference type="PANTHER" id="PTHR45947:SF3">
    <property type="entry name" value="SULFOQUINOVOSYL TRANSFERASE SQD2"/>
    <property type="match status" value="1"/>
</dbReference>
<evidence type="ECO:0000259" key="2">
    <source>
        <dbReference type="Pfam" id="PF13439"/>
    </source>
</evidence>
<evidence type="ECO:0000259" key="1">
    <source>
        <dbReference type="Pfam" id="PF00534"/>
    </source>
</evidence>
<dbReference type="PANTHER" id="PTHR45947">
    <property type="entry name" value="SULFOQUINOVOSYL TRANSFERASE SQD2"/>
    <property type="match status" value="1"/>
</dbReference>
<reference evidence="4" key="1">
    <citation type="submission" date="2005-09" db="EMBL/GenBank/DDBJ databases">
        <title>Complete genome sequence of Clostridium kluyveri and comparative genomics of Clostridia species.</title>
        <authorList>
            <person name="Inui M."/>
            <person name="Nonaka H."/>
            <person name="Shinoda Y."/>
            <person name="Ikenaga Y."/>
            <person name="Abe M."/>
            <person name="Naito K."/>
            <person name="Vertes A.A."/>
            <person name="Yukawa H."/>
        </authorList>
    </citation>
    <scope>NUCLEOTIDE SEQUENCE [LARGE SCALE GENOMIC DNA]</scope>
    <source>
        <strain evidence="4">NBRC 12016</strain>
    </source>
</reference>